<reference evidence="1 2" key="1">
    <citation type="submission" date="2018-08" db="EMBL/GenBank/DDBJ databases">
        <title>Wenzhouxiangella salilacus sp. nov., a novel bacterium isolated from a saline lake in Xinjiang Province, China.</title>
        <authorList>
            <person name="Han S."/>
        </authorList>
    </citation>
    <scope>NUCLEOTIDE SEQUENCE [LARGE SCALE GENOMIC DNA]</scope>
    <source>
        <strain evidence="1 2">XDB06</strain>
    </source>
</reference>
<accession>A0A3E1K784</accession>
<sequence>MDYAAKADAIRRPGPINEASRDYRTLVHYATLAASSHNTQPWLFRLYESAIEILPDLERRCPAVDPDDHHLYASLGCAAENLLIAARAAGLEGHCTYDPKTSGLHIRFGAAAPKRSALFDAIAERQCSRSEYDGSRLTEDELHKLEAAGQGDGVSILLITDRRRMNEVAEYVARGNSLQFDDEAWARELKSWIRFNAGEAADTGDGLYGPVMGSPAVPRWLGRLAMRFGFSAAKQNAKDRQHILSASAVAVIHSESNDKPHWIEAGRCYQRVALQATALGLKTAFINQPVEVAELRPDFARFLELGDRRPDLVVRIGRGPEMPGSLRRPVDDVIVQGSKSP</sequence>
<dbReference type="NCBIfam" id="NF047509">
    <property type="entry name" value="Rv3131_FMN_oxido"/>
    <property type="match status" value="1"/>
</dbReference>
<evidence type="ECO:0000313" key="1">
    <source>
        <dbReference type="EMBL" id="RFF29544.1"/>
    </source>
</evidence>
<proteinExistence type="predicted"/>
<dbReference type="AlphaFoldDB" id="A0A3E1K784"/>
<dbReference type="InterPro" id="IPR050627">
    <property type="entry name" value="Nitroreductase/BluB"/>
</dbReference>
<dbReference type="Proteomes" id="UP000260351">
    <property type="component" value="Unassembled WGS sequence"/>
</dbReference>
<keyword evidence="2" id="KW-1185">Reference proteome</keyword>
<gene>
    <name evidence="1" type="ORF">DZC52_12655</name>
</gene>
<organism evidence="1 2">
    <name type="scientific">Wenzhouxiangella sediminis</name>
    <dbReference type="NCBI Taxonomy" id="1792836"/>
    <lineage>
        <taxon>Bacteria</taxon>
        <taxon>Pseudomonadati</taxon>
        <taxon>Pseudomonadota</taxon>
        <taxon>Gammaproteobacteria</taxon>
        <taxon>Chromatiales</taxon>
        <taxon>Wenzhouxiangellaceae</taxon>
        <taxon>Wenzhouxiangella</taxon>
    </lineage>
</organism>
<name>A0A3E1K784_9GAMM</name>
<dbReference type="PANTHER" id="PTHR23026:SF123">
    <property type="entry name" value="NAD(P)H NITROREDUCTASE RV3131-RELATED"/>
    <property type="match status" value="1"/>
</dbReference>
<evidence type="ECO:0000313" key="2">
    <source>
        <dbReference type="Proteomes" id="UP000260351"/>
    </source>
</evidence>
<dbReference type="EMBL" id="QUZK01000046">
    <property type="protein sequence ID" value="RFF29544.1"/>
    <property type="molecule type" value="Genomic_DNA"/>
</dbReference>
<comment type="caution">
    <text evidence="1">The sequence shown here is derived from an EMBL/GenBank/DDBJ whole genome shotgun (WGS) entry which is preliminary data.</text>
</comment>
<dbReference type="Gene3D" id="3.40.109.10">
    <property type="entry name" value="NADH Oxidase"/>
    <property type="match status" value="1"/>
</dbReference>
<dbReference type="InterPro" id="IPR000415">
    <property type="entry name" value="Nitroreductase-like"/>
</dbReference>
<dbReference type="SUPFAM" id="SSF55469">
    <property type="entry name" value="FMN-dependent nitroreductase-like"/>
    <property type="match status" value="2"/>
</dbReference>
<dbReference type="PANTHER" id="PTHR23026">
    <property type="entry name" value="NADPH NITROREDUCTASE"/>
    <property type="match status" value="1"/>
</dbReference>
<dbReference type="RefSeq" id="WP_116651570.1">
    <property type="nucleotide sequence ID" value="NZ_QUZK01000046.1"/>
</dbReference>
<protein>
    <submittedName>
        <fullName evidence="1">Tat pathway signal protein</fullName>
    </submittedName>
</protein>
<dbReference type="OrthoDB" id="272552at2"/>
<dbReference type="GO" id="GO:0016491">
    <property type="term" value="F:oxidoreductase activity"/>
    <property type="evidence" value="ECO:0007669"/>
    <property type="project" value="InterPro"/>
</dbReference>